<dbReference type="PANTHER" id="PTHR38166">
    <property type="entry name" value="C2H2-TYPE DOMAIN-CONTAINING PROTEIN-RELATED"/>
    <property type="match status" value="1"/>
</dbReference>
<comment type="caution">
    <text evidence="2">The sequence shown here is derived from an EMBL/GenBank/DDBJ whole genome shotgun (WGS) entry which is preliminary data.</text>
</comment>
<dbReference type="EMBL" id="VYYT01000777">
    <property type="protein sequence ID" value="KAK2729454.1"/>
    <property type="molecule type" value="Genomic_DNA"/>
</dbReference>
<feature type="region of interest" description="Disordered" evidence="1">
    <location>
        <begin position="1"/>
        <end position="80"/>
    </location>
</feature>
<accession>A0AAD9XWG4</accession>
<name>A0AAD9XWG4_COLKA</name>
<dbReference type="AlphaFoldDB" id="A0AAD9XWG4"/>
<dbReference type="PANTHER" id="PTHR38166:SF1">
    <property type="entry name" value="C2H2-TYPE DOMAIN-CONTAINING PROTEIN"/>
    <property type="match status" value="1"/>
</dbReference>
<evidence type="ECO:0000256" key="1">
    <source>
        <dbReference type="SAM" id="MobiDB-lite"/>
    </source>
</evidence>
<protein>
    <recommendedName>
        <fullName evidence="4">C2H2-type domain-containing protein</fullName>
    </recommendedName>
</protein>
<dbReference type="Proteomes" id="UP001281614">
    <property type="component" value="Unassembled WGS sequence"/>
</dbReference>
<proteinExistence type="predicted"/>
<feature type="region of interest" description="Disordered" evidence="1">
    <location>
        <begin position="110"/>
        <end position="175"/>
    </location>
</feature>
<evidence type="ECO:0000313" key="3">
    <source>
        <dbReference type="Proteomes" id="UP001281614"/>
    </source>
</evidence>
<feature type="compositionally biased region" description="Polar residues" evidence="1">
    <location>
        <begin position="1"/>
        <end position="10"/>
    </location>
</feature>
<feature type="compositionally biased region" description="Acidic residues" evidence="1">
    <location>
        <begin position="146"/>
        <end position="160"/>
    </location>
</feature>
<evidence type="ECO:0000313" key="2">
    <source>
        <dbReference type="EMBL" id="KAK2729454.1"/>
    </source>
</evidence>
<sequence length="464" mass="51641">MPSGTRNAAPSPQGPAIWQDDAEKTRGREQHIPLGPVGKRTGLRVPSPSDQSQEDSEWAYGSVTETTESAHASVADALDQQPVRTEHPLLSRIAKPMLRVFLDNFDVWRGRPAGSTRGGGNAKRGRGGVPSRKRPRNPPVRGNLPENEEDDNGEEDDDVEVGGSRKPAQPDNDNLTLACPFFKKDSRTHGSCCGKKLTRIRDVKQHLKRRHYMPIYCPICNLTFTEEMARDNHTNEISCQRGRHPRPEGINLRQQNELGKRASRQHSEDKQWFAIFAIIFPGDPLPSSAYIDPSLLDNANAYQEFVTTEGPGILYQFLQSRNALNRNVPSGLEQGLETFQRQMLADGLVAVSEEWSRRTARTALSSGSESAEVVNDESASLGADVESMSSLQPTSYTSSIGHPGYALSDSEPLWSYENPQHGFVPNIPTLELTEMDMLIEGSIPEESLDWPSIHTQEYPDYMRR</sequence>
<organism evidence="2 3">
    <name type="scientific">Colletotrichum kahawae</name>
    <name type="common">Coffee berry disease fungus</name>
    <dbReference type="NCBI Taxonomy" id="34407"/>
    <lineage>
        <taxon>Eukaryota</taxon>
        <taxon>Fungi</taxon>
        <taxon>Dikarya</taxon>
        <taxon>Ascomycota</taxon>
        <taxon>Pezizomycotina</taxon>
        <taxon>Sordariomycetes</taxon>
        <taxon>Hypocreomycetidae</taxon>
        <taxon>Glomerellales</taxon>
        <taxon>Glomerellaceae</taxon>
        <taxon>Colletotrichum</taxon>
        <taxon>Colletotrichum gloeosporioides species complex</taxon>
    </lineage>
</organism>
<reference evidence="2" key="1">
    <citation type="submission" date="2023-02" db="EMBL/GenBank/DDBJ databases">
        <title>Colletotrichum kahawae CIFC_Que2 genome sequencing and assembly.</title>
        <authorList>
            <person name="Baroncelli R."/>
        </authorList>
    </citation>
    <scope>NUCLEOTIDE SEQUENCE</scope>
    <source>
        <strain evidence="2">CIFC_Que2</strain>
    </source>
</reference>
<feature type="compositionally biased region" description="Basic residues" evidence="1">
    <location>
        <begin position="123"/>
        <end position="136"/>
    </location>
</feature>
<gene>
    <name evidence="2" type="ORF">CKAH01_10137</name>
</gene>
<keyword evidence="3" id="KW-1185">Reference proteome</keyword>
<feature type="compositionally biased region" description="Basic and acidic residues" evidence="1">
    <location>
        <begin position="21"/>
        <end position="31"/>
    </location>
</feature>
<evidence type="ECO:0008006" key="4">
    <source>
        <dbReference type="Google" id="ProtNLM"/>
    </source>
</evidence>